<dbReference type="EMBL" id="HG918041">
    <property type="protein sequence ID" value="CDM79634.1"/>
    <property type="molecule type" value="Genomic_DNA"/>
</dbReference>
<keyword evidence="1" id="KW-0614">Plasmid</keyword>
<protein>
    <submittedName>
        <fullName evidence="1">Uncharacterized protein</fullName>
    </submittedName>
</protein>
<dbReference type="RefSeq" id="WP_042919262.1">
    <property type="nucleotide sequence ID" value="NZ_CABHKM010000005.1"/>
</dbReference>
<evidence type="ECO:0000313" key="1">
    <source>
        <dbReference type="EMBL" id="CDM79634.1"/>
    </source>
</evidence>
<sequence>MTKYTELDSKILNKIGGHPAPFSSLYVKDVAEECIRIANEENKPEPFRILDRRLQALRKAGVIRSTTKGWVRAKS</sequence>
<proteinExistence type="predicted"/>
<name>A0A024HVQ1_KLEPN</name>
<geneLocation type="plasmid" evidence="1">
    <name>pENVA</name>
</geneLocation>
<accession>A0A024HVQ1</accession>
<organism evidence="1">
    <name type="scientific">Klebsiella pneumoniae</name>
    <dbReference type="NCBI Taxonomy" id="573"/>
    <lineage>
        <taxon>Bacteria</taxon>
        <taxon>Pseudomonadati</taxon>
        <taxon>Pseudomonadota</taxon>
        <taxon>Gammaproteobacteria</taxon>
        <taxon>Enterobacterales</taxon>
        <taxon>Enterobacteriaceae</taxon>
        <taxon>Klebsiella/Raoultella group</taxon>
        <taxon>Klebsiella</taxon>
        <taxon>Klebsiella pneumoniae complex</taxon>
    </lineage>
</organism>
<gene>
    <name evidence="1" type="ORF">PENVA_0018</name>
</gene>
<reference evidence="1" key="1">
    <citation type="journal article" date="2014" name="Antimicrob. Agents Chemother.">
        <title>IncH-Type Plasmid Harboring blaCTX-M-15, blaDHA-1, and qnrB4 Genes Recovered from Animal Isolates.</title>
        <authorList>
            <person name="Schluter A."/>
            <person name="Nordmann P."/>
            <person name="Bonnin R.A."/>
            <person name="Millemann Y."/>
            <person name="Eikmeyer F.G."/>
            <person name="Wibberg D."/>
            <person name="Puhler A."/>
            <person name="Poirel L."/>
        </authorList>
    </citation>
    <scope>NUCLEOTIDE SEQUENCE [LARGE SCALE GENOMIC DNA]</scope>
    <source>
        <strain evidence="1">Kp15</strain>
        <plasmid evidence="1">pENVA</plasmid>
    </source>
</reference>
<dbReference type="AlphaFoldDB" id="A0A024HVQ1"/>